<accession>A0A016RZI6</accession>
<feature type="region of interest" description="Disordered" evidence="3">
    <location>
        <begin position="692"/>
        <end position="714"/>
    </location>
</feature>
<feature type="domain" description="UBC core" evidence="4">
    <location>
        <begin position="1184"/>
        <end position="1345"/>
    </location>
</feature>
<organism evidence="5 6">
    <name type="scientific">Ancylostoma ceylanicum</name>
    <dbReference type="NCBI Taxonomy" id="53326"/>
    <lineage>
        <taxon>Eukaryota</taxon>
        <taxon>Metazoa</taxon>
        <taxon>Ecdysozoa</taxon>
        <taxon>Nematoda</taxon>
        <taxon>Chromadorea</taxon>
        <taxon>Rhabditida</taxon>
        <taxon>Rhabditina</taxon>
        <taxon>Rhabditomorpha</taxon>
        <taxon>Strongyloidea</taxon>
        <taxon>Ancylostomatidae</taxon>
        <taxon>Ancylostomatinae</taxon>
        <taxon>Ancylostoma</taxon>
    </lineage>
</organism>
<protein>
    <recommendedName>
        <fullName evidence="4">UBC core domain-containing protein</fullName>
    </recommendedName>
</protein>
<keyword evidence="6" id="KW-1185">Reference proteome</keyword>
<keyword evidence="1" id="KW-0808">Transferase</keyword>
<proteinExistence type="predicted"/>
<comment type="caution">
    <text evidence="5">The sequence shown here is derived from an EMBL/GenBank/DDBJ whole genome shotgun (WGS) entry which is preliminary data.</text>
</comment>
<dbReference type="SMART" id="SM00212">
    <property type="entry name" value="UBCc"/>
    <property type="match status" value="1"/>
</dbReference>
<dbReference type="Pfam" id="PF23043">
    <property type="entry name" value="SH3-B_UBE2O"/>
    <property type="match status" value="1"/>
</dbReference>
<feature type="region of interest" description="Disordered" evidence="3">
    <location>
        <begin position="1417"/>
        <end position="1438"/>
    </location>
</feature>
<feature type="region of interest" description="Disordered" evidence="3">
    <location>
        <begin position="425"/>
        <end position="479"/>
    </location>
</feature>
<gene>
    <name evidence="5" type="primary">Acey_s0334.g2831</name>
    <name evidence="5" type="ORF">Y032_0334g2831</name>
</gene>
<dbReference type="OrthoDB" id="47801at2759"/>
<sequence length="1465" mass="164600">MSSDVHHSGDQEEAHKCPVSDNEDSPVGERSNPGTTTNSRRLGQWLSTHYQPNLKSMFRCSDYSRPLASKEDTVVYYKKGDVGLAHVHRLDRRKLDNKLYKGLISCQTLELETIPTCRRVCRLVEETFVIDRGFSVGETVIKYENEFAGNPDKEYLCMPRLETAIGQVVNVEVRGDVLVLPQKNLVVKNVPLGGNEYTEMVNYNSAHNYVMYKDWIGNASDCVNEVTLVYRGRHRFVVKEGGRSGVYLRRQDHADDGKALVPGECVSISVSEAIGRSATWENGPPKTLTASRRRRGVDSVKCVIEKIETHSIIVDWITSPSSTKTPPKTIPKQELSKITRIDPSANPRPNTCDRVKVIPDGMSTVSTFKEFFADLTEQYGSRFQKLNAREVEALSTPCENCSKALQRELKQSTATAKAAKIARLSDYSPEQTKESECVSSRGPPSSEVPEAQGDAAVVDGTTDSSHDSSEDNDIPSNCGKSRVSVCRSIVRQKRTRKYPNRRRRCTPSLPVGCSRLAKDILGDGFIGEVLLSSTLVDVQWMDGTIERQIPGYMLIPHDPDLDQQDHLPGVIVARKDVQNAESTFGLILSTNRSERSCVVLWFERKENSVKSLGEEECLLFDIMPHPAYKRLFIGNYGFVIDQHHPSNDMRDIAFQVVADLNNGKQRVKFLNGREEELWPFDILPIHFVDESLDSDSDESSSITEVSTLDETTSSPLSTKNISNVLKSLGLFDDEDDRKNDVGKQTPVKGAVATLLKSFPELDNFSKKCSPRDVDAHTVQILFAGCVLKASGKSLSLSVESLILFADVMTAFCRSQLLPDNFNMNQLSSLVDDYENHKVFDKFLYPNEHHVRQRHEIIASSLIEARQASRDHPELLAIFHCVTERLRNYKECGVRPPLRSKLHEFANSTSGFKPRHLSWEYIQSVADELLAIYCVCDEGSDPGPSKTKRKRASSGTSASSELPTFMLNLQATEREMAQGVDRTKLVISLIAQIMELPTSVMNKADSFTLYPNKDFATSHVPIEDRTNEAYNRKRIHTLASAVVLLHRCGLLNYNTFREDSIWKGVNCIYSDKYVAPSFIEYPTLHEIIAYVRSVDFHDPTPLKQLSIFTNTYSFDLIHSQVTEAYSKKMEEIGNTSNVNCNTFNEKERTVAAVPVAKQDTNKGTFMVLDECPAGGDSSDFAPSRKFYATVFKEHKMLTEHVPDSIHVHAFASRLNVIHVLIVGPSGTPFDCTPFYFTIKLPSDYPEKPPEVTYVAYSQEQLNPNLYQSGKVCTSLLGTWSGQGVETWNPSKSNLLQVLLSIQALILVPEPYYNEAGYESRKQQTEMADRSKRYNETATINSLEYLLKIYKDPPSDFKELVKEIVENEWPGLRSRVQGWIDGSHPPLFPVMNSKGFKMALEKAITRMDAQIKPYTISGEEPMEVGDSNIEPETQETIDENPGDRLYEWSIVVEPRKTGKSRCTASNT</sequence>
<dbReference type="CDD" id="cd23837">
    <property type="entry name" value="UBCc_UBE2O"/>
    <property type="match status" value="1"/>
</dbReference>
<dbReference type="InterPro" id="IPR000608">
    <property type="entry name" value="UBC"/>
</dbReference>
<keyword evidence="2" id="KW-0833">Ubl conjugation pathway</keyword>
<dbReference type="InterPro" id="IPR016135">
    <property type="entry name" value="UBQ-conjugating_enzyme/RWD"/>
</dbReference>
<dbReference type="Proteomes" id="UP000024635">
    <property type="component" value="Unassembled WGS sequence"/>
</dbReference>
<feature type="compositionally biased region" description="Basic and acidic residues" evidence="3">
    <location>
        <begin position="1"/>
        <end position="18"/>
    </location>
</feature>
<dbReference type="PANTHER" id="PTHR46116:SF15">
    <property type="entry name" value="(E3-INDEPENDENT) E2 UBIQUITIN-CONJUGATING ENZYME"/>
    <property type="match status" value="1"/>
</dbReference>
<name>A0A016RZI6_9BILA</name>
<dbReference type="GO" id="GO:0061631">
    <property type="term" value="F:ubiquitin conjugating enzyme activity"/>
    <property type="evidence" value="ECO:0007669"/>
    <property type="project" value="TreeGrafter"/>
</dbReference>
<feature type="compositionally biased region" description="Polar residues" evidence="3">
    <location>
        <begin position="702"/>
        <end position="714"/>
    </location>
</feature>
<dbReference type="PROSITE" id="PS50127">
    <property type="entry name" value="UBC_2"/>
    <property type="match status" value="1"/>
</dbReference>
<dbReference type="Gene3D" id="3.10.110.10">
    <property type="entry name" value="Ubiquitin Conjugating Enzyme"/>
    <property type="match status" value="1"/>
</dbReference>
<evidence type="ECO:0000256" key="1">
    <source>
        <dbReference type="ARBA" id="ARBA00022679"/>
    </source>
</evidence>
<evidence type="ECO:0000256" key="2">
    <source>
        <dbReference type="ARBA" id="ARBA00022786"/>
    </source>
</evidence>
<feature type="region of interest" description="Disordered" evidence="3">
    <location>
        <begin position="1"/>
        <end position="43"/>
    </location>
</feature>
<dbReference type="EMBL" id="JARK01001670">
    <property type="protein sequence ID" value="EYB83487.1"/>
    <property type="molecule type" value="Genomic_DNA"/>
</dbReference>
<dbReference type="InterPro" id="IPR057735">
    <property type="entry name" value="UBE2O-like_tSH3-B"/>
</dbReference>
<evidence type="ECO:0000256" key="3">
    <source>
        <dbReference type="SAM" id="MobiDB-lite"/>
    </source>
</evidence>
<dbReference type="Pfam" id="PF00179">
    <property type="entry name" value="UQ_con"/>
    <property type="match status" value="1"/>
</dbReference>
<evidence type="ECO:0000313" key="5">
    <source>
        <dbReference type="EMBL" id="EYB83487.1"/>
    </source>
</evidence>
<evidence type="ECO:0000259" key="4">
    <source>
        <dbReference type="PROSITE" id="PS50127"/>
    </source>
</evidence>
<dbReference type="SUPFAM" id="SSF54495">
    <property type="entry name" value="UBC-like"/>
    <property type="match status" value="1"/>
</dbReference>
<dbReference type="Pfam" id="PF23046">
    <property type="entry name" value="tSH3-B_UBE2O"/>
    <property type="match status" value="1"/>
</dbReference>
<reference evidence="6" key="1">
    <citation type="journal article" date="2015" name="Nat. Genet.">
        <title>The genome and transcriptome of the zoonotic hookworm Ancylostoma ceylanicum identify infection-specific gene families.</title>
        <authorList>
            <person name="Schwarz E.M."/>
            <person name="Hu Y."/>
            <person name="Antoshechkin I."/>
            <person name="Miller M.M."/>
            <person name="Sternberg P.W."/>
            <person name="Aroian R.V."/>
        </authorList>
    </citation>
    <scope>NUCLEOTIDE SEQUENCE</scope>
    <source>
        <strain evidence="6">HY135</strain>
    </source>
</reference>
<evidence type="ECO:0000313" key="6">
    <source>
        <dbReference type="Proteomes" id="UP000024635"/>
    </source>
</evidence>
<dbReference type="STRING" id="53326.A0A016RZI6"/>
<dbReference type="InterPro" id="IPR057733">
    <property type="entry name" value="UBE2O-like_SH3-B"/>
</dbReference>
<feature type="compositionally biased region" description="Polar residues" evidence="3">
    <location>
        <begin position="32"/>
        <end position="43"/>
    </location>
</feature>
<dbReference type="PANTHER" id="PTHR46116">
    <property type="entry name" value="(E3-INDEPENDENT) E2 UBIQUITIN-CONJUGATING ENZYME"/>
    <property type="match status" value="1"/>
</dbReference>